<dbReference type="Gramene" id="ORUFI02G17510.1">
    <property type="protein sequence ID" value="ORUFI02G17510.1"/>
    <property type="gene ID" value="ORUFI02G17510"/>
</dbReference>
<name>A0A0E0NEY8_ORYRU</name>
<dbReference type="Proteomes" id="UP000008022">
    <property type="component" value="Unassembled WGS sequence"/>
</dbReference>
<reference evidence="2" key="1">
    <citation type="submission" date="2013-06" db="EMBL/GenBank/DDBJ databases">
        <authorList>
            <person name="Zhao Q."/>
        </authorList>
    </citation>
    <scope>NUCLEOTIDE SEQUENCE</scope>
    <source>
        <strain evidence="2">cv. W1943</strain>
    </source>
</reference>
<sequence length="178" mass="19348">MTPRRVQRDGDPRAVPRVRPVFSYLISKTHVDRDINSRNTVTVLVDNSAAAAGGARRAPLRPRRARLHRRREDRRAAAGEAHRVDNPIAALPRGRPTVSTTLFQTTGNVCRRTRFLAITPTAKGGAVFTSAALSALVNATLKRVVAAVPYNIFQLRRAAECTHEATAGAPTVTAAPER</sequence>
<protein>
    <submittedName>
        <fullName evidence="1">Uncharacterized protein</fullName>
    </submittedName>
</protein>
<dbReference type="AlphaFoldDB" id="A0A0E0NEY8"/>
<dbReference type="HOGENOM" id="CLU_1512965_0_0_1"/>
<dbReference type="PANTHER" id="PTHR32382">
    <property type="entry name" value="FASCICLIN-LIKE ARABINOGALACTAN PROTEIN"/>
    <property type="match status" value="1"/>
</dbReference>
<dbReference type="STRING" id="4529.A0A0E0NEY8"/>
<dbReference type="GO" id="GO:0005886">
    <property type="term" value="C:plasma membrane"/>
    <property type="evidence" value="ECO:0007669"/>
    <property type="project" value="TreeGrafter"/>
</dbReference>
<reference evidence="1" key="2">
    <citation type="submission" date="2015-06" db="UniProtKB">
        <authorList>
            <consortium name="EnsemblPlants"/>
        </authorList>
    </citation>
    <scope>IDENTIFICATION</scope>
</reference>
<dbReference type="EnsemblPlants" id="ORUFI02G17510.1">
    <property type="protein sequence ID" value="ORUFI02G17510.1"/>
    <property type="gene ID" value="ORUFI02G17510"/>
</dbReference>
<proteinExistence type="predicted"/>
<accession>A0A0E0NEY8</accession>
<dbReference type="InterPro" id="IPR033254">
    <property type="entry name" value="Plant_FLA"/>
</dbReference>
<organism evidence="1 2">
    <name type="scientific">Oryza rufipogon</name>
    <name type="common">Brownbeard rice</name>
    <name type="synonym">Asian wild rice</name>
    <dbReference type="NCBI Taxonomy" id="4529"/>
    <lineage>
        <taxon>Eukaryota</taxon>
        <taxon>Viridiplantae</taxon>
        <taxon>Streptophyta</taxon>
        <taxon>Embryophyta</taxon>
        <taxon>Tracheophyta</taxon>
        <taxon>Spermatophyta</taxon>
        <taxon>Magnoliopsida</taxon>
        <taxon>Liliopsida</taxon>
        <taxon>Poales</taxon>
        <taxon>Poaceae</taxon>
        <taxon>BOP clade</taxon>
        <taxon>Oryzoideae</taxon>
        <taxon>Oryzeae</taxon>
        <taxon>Oryzinae</taxon>
        <taxon>Oryza</taxon>
    </lineage>
</organism>
<dbReference type="PANTHER" id="PTHR32382:SF6">
    <property type="entry name" value="FASCICLIN-LIKE ARABINOGALACTAN PROTEIN 14"/>
    <property type="match status" value="1"/>
</dbReference>
<evidence type="ECO:0000313" key="2">
    <source>
        <dbReference type="Proteomes" id="UP000008022"/>
    </source>
</evidence>
<evidence type="ECO:0000313" key="1">
    <source>
        <dbReference type="EnsemblPlants" id="ORUFI02G17510.1"/>
    </source>
</evidence>
<keyword evidence="2" id="KW-1185">Reference proteome</keyword>